<accession>A0ABD3G372</accession>
<keyword evidence="3" id="KW-1185">Reference proteome</keyword>
<evidence type="ECO:0008006" key="4">
    <source>
        <dbReference type="Google" id="ProtNLM"/>
    </source>
</evidence>
<sequence>MSETPSSTSGISASSAATVVDLRDVNQEDRVETVRDVNEDDNVETSSFIPDEISHGPQANDFIWQIVHKLDKEVPYRGKEFTHICLECNATNAKSHLVSKHKTHPEAAKENKRRLQRANRFTVKTDTKITDTADTVTEVTSKRQRTSEPKGPGAKRRSTFWTPPFNQDKVTAHISRWLIRDGLPHHMITTPAFRELLVGITGNPSVTVPSLKTYNDILDKSYESFQEDTKELLSGEFKELHETRFLTVEHDLCTNQSKSTIVGASCGFIDRQW</sequence>
<protein>
    <recommendedName>
        <fullName evidence="4">BED-type domain-containing protein</fullName>
    </recommendedName>
</protein>
<reference evidence="2 3" key="1">
    <citation type="submission" date="2024-09" db="EMBL/GenBank/DDBJ databases">
        <title>Genome sequencing and assembly of Phytophthora oleae, isolate VK10A, causative agent of rot of olive drupes.</title>
        <authorList>
            <person name="Conti Taguali S."/>
            <person name="Riolo M."/>
            <person name="La Spada F."/>
            <person name="Cacciola S.O."/>
            <person name="Dionisio G."/>
        </authorList>
    </citation>
    <scope>NUCLEOTIDE SEQUENCE [LARGE SCALE GENOMIC DNA]</scope>
    <source>
        <strain evidence="2 3">VK10A</strain>
    </source>
</reference>
<comment type="caution">
    <text evidence="2">The sequence shown here is derived from an EMBL/GenBank/DDBJ whole genome shotgun (WGS) entry which is preliminary data.</text>
</comment>
<name>A0ABD3G372_9STRA</name>
<evidence type="ECO:0000313" key="2">
    <source>
        <dbReference type="EMBL" id="KAL3672445.1"/>
    </source>
</evidence>
<dbReference type="EMBL" id="JBIMZQ010000003">
    <property type="protein sequence ID" value="KAL3672445.1"/>
    <property type="molecule type" value="Genomic_DNA"/>
</dbReference>
<evidence type="ECO:0000256" key="1">
    <source>
        <dbReference type="SAM" id="MobiDB-lite"/>
    </source>
</evidence>
<organism evidence="2 3">
    <name type="scientific">Phytophthora oleae</name>
    <dbReference type="NCBI Taxonomy" id="2107226"/>
    <lineage>
        <taxon>Eukaryota</taxon>
        <taxon>Sar</taxon>
        <taxon>Stramenopiles</taxon>
        <taxon>Oomycota</taxon>
        <taxon>Peronosporomycetes</taxon>
        <taxon>Peronosporales</taxon>
        <taxon>Peronosporaceae</taxon>
        <taxon>Phytophthora</taxon>
    </lineage>
</organism>
<gene>
    <name evidence="2" type="ORF">V7S43_001744</name>
</gene>
<evidence type="ECO:0000313" key="3">
    <source>
        <dbReference type="Proteomes" id="UP001632037"/>
    </source>
</evidence>
<proteinExistence type="predicted"/>
<dbReference type="AlphaFoldDB" id="A0ABD3G372"/>
<feature type="region of interest" description="Disordered" evidence="1">
    <location>
        <begin position="137"/>
        <end position="162"/>
    </location>
</feature>
<dbReference type="Proteomes" id="UP001632037">
    <property type="component" value="Unassembled WGS sequence"/>
</dbReference>